<reference evidence="1 2" key="1">
    <citation type="journal article" date="2019" name="Nat. Ecol. Evol.">
        <title>Megaphylogeny resolves global patterns of mushroom evolution.</title>
        <authorList>
            <person name="Varga T."/>
            <person name="Krizsan K."/>
            <person name="Foldi C."/>
            <person name="Dima B."/>
            <person name="Sanchez-Garcia M."/>
            <person name="Sanchez-Ramirez S."/>
            <person name="Szollosi G.J."/>
            <person name="Szarkandi J.G."/>
            <person name="Papp V."/>
            <person name="Albert L."/>
            <person name="Andreopoulos W."/>
            <person name="Angelini C."/>
            <person name="Antonin V."/>
            <person name="Barry K.W."/>
            <person name="Bougher N.L."/>
            <person name="Buchanan P."/>
            <person name="Buyck B."/>
            <person name="Bense V."/>
            <person name="Catcheside P."/>
            <person name="Chovatia M."/>
            <person name="Cooper J."/>
            <person name="Damon W."/>
            <person name="Desjardin D."/>
            <person name="Finy P."/>
            <person name="Geml J."/>
            <person name="Haridas S."/>
            <person name="Hughes K."/>
            <person name="Justo A."/>
            <person name="Karasinski D."/>
            <person name="Kautmanova I."/>
            <person name="Kiss B."/>
            <person name="Kocsube S."/>
            <person name="Kotiranta H."/>
            <person name="LaButti K.M."/>
            <person name="Lechner B.E."/>
            <person name="Liimatainen K."/>
            <person name="Lipzen A."/>
            <person name="Lukacs Z."/>
            <person name="Mihaltcheva S."/>
            <person name="Morgado L.N."/>
            <person name="Niskanen T."/>
            <person name="Noordeloos M.E."/>
            <person name="Ohm R.A."/>
            <person name="Ortiz-Santana B."/>
            <person name="Ovrebo C."/>
            <person name="Racz N."/>
            <person name="Riley R."/>
            <person name="Savchenko A."/>
            <person name="Shiryaev A."/>
            <person name="Soop K."/>
            <person name="Spirin V."/>
            <person name="Szebenyi C."/>
            <person name="Tomsovsky M."/>
            <person name="Tulloss R.E."/>
            <person name="Uehling J."/>
            <person name="Grigoriev I.V."/>
            <person name="Vagvolgyi C."/>
            <person name="Papp T."/>
            <person name="Martin F.M."/>
            <person name="Miettinen O."/>
            <person name="Hibbett D.S."/>
            <person name="Nagy L.G."/>
        </authorList>
    </citation>
    <scope>NUCLEOTIDE SEQUENCE [LARGE SCALE GENOMIC DNA]</scope>
    <source>
        <strain evidence="1 2">NL-1719</strain>
    </source>
</reference>
<gene>
    <name evidence="1" type="ORF">BDN72DRAFT_537420</name>
</gene>
<evidence type="ECO:0000313" key="1">
    <source>
        <dbReference type="EMBL" id="TFK60267.1"/>
    </source>
</evidence>
<keyword evidence="2" id="KW-1185">Reference proteome</keyword>
<name>A0ACD3A3V0_9AGAR</name>
<dbReference type="EMBL" id="ML208801">
    <property type="protein sequence ID" value="TFK60267.1"/>
    <property type="molecule type" value="Genomic_DNA"/>
</dbReference>
<accession>A0ACD3A3V0</accession>
<dbReference type="Proteomes" id="UP000308600">
    <property type="component" value="Unassembled WGS sequence"/>
</dbReference>
<protein>
    <submittedName>
        <fullName evidence="1">Uncharacterized protein</fullName>
    </submittedName>
</protein>
<organism evidence="1 2">
    <name type="scientific">Pluteus cervinus</name>
    <dbReference type="NCBI Taxonomy" id="181527"/>
    <lineage>
        <taxon>Eukaryota</taxon>
        <taxon>Fungi</taxon>
        <taxon>Dikarya</taxon>
        <taxon>Basidiomycota</taxon>
        <taxon>Agaricomycotina</taxon>
        <taxon>Agaricomycetes</taxon>
        <taxon>Agaricomycetidae</taxon>
        <taxon>Agaricales</taxon>
        <taxon>Pluteineae</taxon>
        <taxon>Pluteaceae</taxon>
        <taxon>Pluteus</taxon>
    </lineage>
</organism>
<proteinExistence type="predicted"/>
<evidence type="ECO:0000313" key="2">
    <source>
        <dbReference type="Proteomes" id="UP000308600"/>
    </source>
</evidence>
<sequence length="297" mass="33139">MRKGFLQRGVYPSGVENPPSTNQSLNAPKKQTKPLRVAIPCNPIRPNKPGHAVPPEWEASFRPQSTVPFNVVVAPFPYEDSPCVMISPPLLRQKLVAKYKFPKSFDKSAPPGRYHLGKSLIPNAGRGMIASVDLVPGDLILIEQPMIVVPQLIPRSGGSQIYAQCQTVHGVKVVGAESDCQYERLCMNISLTEPLYGGLARDMVRVNHSCSPNARYCWCVEDWAWYLWTTVPIKAGEEITINYVHGSPSSERRPRLQDIYGIPNCRCSMCSLPKGTLEVADKICHDINKFKPPIWYI</sequence>